<evidence type="ECO:0000313" key="9">
    <source>
        <dbReference type="EMBL" id="KAK3332583.1"/>
    </source>
</evidence>
<reference evidence="9" key="1">
    <citation type="journal article" date="2023" name="Mol. Phylogenet. Evol.">
        <title>Genome-scale phylogeny and comparative genomics of the fungal order Sordariales.</title>
        <authorList>
            <person name="Hensen N."/>
            <person name="Bonometti L."/>
            <person name="Westerberg I."/>
            <person name="Brannstrom I.O."/>
            <person name="Guillou S."/>
            <person name="Cros-Aarteil S."/>
            <person name="Calhoun S."/>
            <person name="Haridas S."/>
            <person name="Kuo A."/>
            <person name="Mondo S."/>
            <person name="Pangilinan J."/>
            <person name="Riley R."/>
            <person name="LaButti K."/>
            <person name="Andreopoulos B."/>
            <person name="Lipzen A."/>
            <person name="Chen C."/>
            <person name="Yan M."/>
            <person name="Daum C."/>
            <person name="Ng V."/>
            <person name="Clum A."/>
            <person name="Steindorff A."/>
            <person name="Ohm R.A."/>
            <person name="Martin F."/>
            <person name="Silar P."/>
            <person name="Natvig D.O."/>
            <person name="Lalanne C."/>
            <person name="Gautier V."/>
            <person name="Ament-Velasquez S.L."/>
            <person name="Kruys A."/>
            <person name="Hutchinson M.I."/>
            <person name="Powell A.J."/>
            <person name="Barry K."/>
            <person name="Miller A.N."/>
            <person name="Grigoriev I.V."/>
            <person name="Debuchy R."/>
            <person name="Gladieux P."/>
            <person name="Hiltunen Thoren M."/>
            <person name="Johannesson H."/>
        </authorList>
    </citation>
    <scope>NUCLEOTIDE SEQUENCE</scope>
    <source>
        <strain evidence="9">SMH4131-1</strain>
    </source>
</reference>
<dbReference type="PROSITE" id="PS50048">
    <property type="entry name" value="ZN2_CY6_FUNGAL_2"/>
    <property type="match status" value="1"/>
</dbReference>
<feature type="coiled-coil region" evidence="6">
    <location>
        <begin position="627"/>
        <end position="654"/>
    </location>
</feature>
<dbReference type="PRINTS" id="PR00755">
    <property type="entry name" value="AFLATOXINBRP"/>
</dbReference>
<dbReference type="GO" id="GO:0000981">
    <property type="term" value="F:DNA-binding transcription factor activity, RNA polymerase II-specific"/>
    <property type="evidence" value="ECO:0007669"/>
    <property type="project" value="InterPro"/>
</dbReference>
<dbReference type="SMART" id="SM00066">
    <property type="entry name" value="GAL4"/>
    <property type="match status" value="1"/>
</dbReference>
<feature type="region of interest" description="Disordered" evidence="7">
    <location>
        <begin position="403"/>
        <end position="430"/>
    </location>
</feature>
<evidence type="ECO:0000256" key="4">
    <source>
        <dbReference type="ARBA" id="ARBA00023163"/>
    </source>
</evidence>
<reference evidence="9" key="2">
    <citation type="submission" date="2023-06" db="EMBL/GenBank/DDBJ databases">
        <authorList>
            <consortium name="Lawrence Berkeley National Laboratory"/>
            <person name="Haridas S."/>
            <person name="Hensen N."/>
            <person name="Bonometti L."/>
            <person name="Westerberg I."/>
            <person name="Brannstrom I.O."/>
            <person name="Guillou S."/>
            <person name="Cros-Aarteil S."/>
            <person name="Calhoun S."/>
            <person name="Kuo A."/>
            <person name="Mondo S."/>
            <person name="Pangilinan J."/>
            <person name="Riley R."/>
            <person name="Labutti K."/>
            <person name="Andreopoulos B."/>
            <person name="Lipzen A."/>
            <person name="Chen C."/>
            <person name="Yanf M."/>
            <person name="Daum C."/>
            <person name="Ng V."/>
            <person name="Clum A."/>
            <person name="Steindorff A."/>
            <person name="Ohm R."/>
            <person name="Martin F."/>
            <person name="Silar P."/>
            <person name="Natvig D."/>
            <person name="Lalanne C."/>
            <person name="Gautier V."/>
            <person name="Ament-Velasquez S.L."/>
            <person name="Kruys A."/>
            <person name="Hutchinson M.I."/>
            <person name="Powell A.J."/>
            <person name="Barry K."/>
            <person name="Miller A.N."/>
            <person name="Grigoriev I.V."/>
            <person name="Debuchy R."/>
            <person name="Gladieux P."/>
            <person name="Thoren M.H."/>
            <person name="Johannesson H."/>
        </authorList>
    </citation>
    <scope>NUCLEOTIDE SEQUENCE</scope>
    <source>
        <strain evidence="9">SMH4131-1</strain>
    </source>
</reference>
<keyword evidence="4" id="KW-0804">Transcription</keyword>
<sequence>MAELLSGGSTNKIRASCDRCQGSKVKCSGTKPACWRCSQSGQTCVYSPFRRIGRPPKAAGALAPANSSRDRQATRKSKRPRPPKETRCSPSPVGEDEDEESRQFDEQHAALSSIINGLVDSVHGTTVPTDVREDVGNDGLRNYPTSTATGVGPGLSLSMPVSERNFRMEATAPDSVELVSEDDPLAGMNLSEELFADMDMDLDLDFHDPLNFSPERIRTTSPSEISWPPIDTNGEPMLSPHYSFWYNRSSISHPLPPVPAPPSATSAQSVVGFGNSNSNSKRGSAADSELLAFDTTHETLHFPVPKFNHIATQQDSSLSNFRCASIVGVQASADELSTITTTALQLSQYNLDRAPDPTTVKPEQGVQLRHTDLHQQYALTIGKALANDLNTASEIQVITDDSHTTSSSAAASAPTSCRNAKHSHHHQGQKDCHAALAEQLGRLGTCDVESTDMSLDTLLSLHARLQHLKQSAVGCPQCTARSSSRATLLMMVMALNNLVGILGKGEQQRQEKTRRGCGAIECCIDDSNAVPEAGDREQETRRLEENGGSHSVIGTLSGTAKEHEGFIASTPSTTSNSISGIGSGGGRDTTITASSTRDMLSFLATDKPLKVGGFVVHEDEVKQTFLRRLLVLHLERLAETMAALEKEVESALRGVDYNVAKEMLRDMRKRAFFLRGRLALAG</sequence>
<evidence type="ECO:0000256" key="5">
    <source>
        <dbReference type="ARBA" id="ARBA00023242"/>
    </source>
</evidence>
<name>A0AAE0MI62_9PEZI</name>
<feature type="region of interest" description="Disordered" evidence="7">
    <location>
        <begin position="567"/>
        <end position="587"/>
    </location>
</feature>
<dbReference type="GO" id="GO:0008270">
    <property type="term" value="F:zinc ion binding"/>
    <property type="evidence" value="ECO:0007669"/>
    <property type="project" value="InterPro"/>
</dbReference>
<organism evidence="9 10">
    <name type="scientific">Cercophora scortea</name>
    <dbReference type="NCBI Taxonomy" id="314031"/>
    <lineage>
        <taxon>Eukaryota</taxon>
        <taxon>Fungi</taxon>
        <taxon>Dikarya</taxon>
        <taxon>Ascomycota</taxon>
        <taxon>Pezizomycotina</taxon>
        <taxon>Sordariomycetes</taxon>
        <taxon>Sordariomycetidae</taxon>
        <taxon>Sordariales</taxon>
        <taxon>Lasiosphaeriaceae</taxon>
        <taxon>Cercophora</taxon>
    </lineage>
</organism>
<comment type="caution">
    <text evidence="9">The sequence shown here is derived from an EMBL/GenBank/DDBJ whole genome shotgun (WGS) entry which is preliminary data.</text>
</comment>
<dbReference type="InterPro" id="IPR051711">
    <property type="entry name" value="Stress_Response_Reg"/>
</dbReference>
<feature type="compositionally biased region" description="Basic and acidic residues" evidence="7">
    <location>
        <begin position="533"/>
        <end position="547"/>
    </location>
</feature>
<keyword evidence="10" id="KW-1185">Reference proteome</keyword>
<feature type="region of interest" description="Disordered" evidence="7">
    <location>
        <begin position="530"/>
        <end position="552"/>
    </location>
</feature>
<protein>
    <recommendedName>
        <fullName evidence="8">Zn(2)-C6 fungal-type domain-containing protein</fullName>
    </recommendedName>
</protein>
<accession>A0AAE0MI62</accession>
<keyword evidence="3" id="KW-0238">DNA-binding</keyword>
<feature type="compositionally biased region" description="Low complexity" evidence="7">
    <location>
        <begin position="567"/>
        <end position="580"/>
    </location>
</feature>
<dbReference type="Gene3D" id="4.10.240.10">
    <property type="entry name" value="Zn(2)-C6 fungal-type DNA-binding domain"/>
    <property type="match status" value="1"/>
</dbReference>
<feature type="compositionally biased region" description="Low complexity" evidence="7">
    <location>
        <begin position="404"/>
        <end position="416"/>
    </location>
</feature>
<dbReference type="SUPFAM" id="SSF57701">
    <property type="entry name" value="Zn2/Cys6 DNA-binding domain"/>
    <property type="match status" value="1"/>
</dbReference>
<dbReference type="EMBL" id="JAUEPO010000002">
    <property type="protein sequence ID" value="KAK3332583.1"/>
    <property type="molecule type" value="Genomic_DNA"/>
</dbReference>
<feature type="region of interest" description="Disordered" evidence="7">
    <location>
        <begin position="55"/>
        <end position="106"/>
    </location>
</feature>
<dbReference type="GO" id="GO:0045944">
    <property type="term" value="P:positive regulation of transcription by RNA polymerase II"/>
    <property type="evidence" value="ECO:0007669"/>
    <property type="project" value="TreeGrafter"/>
</dbReference>
<evidence type="ECO:0000313" key="10">
    <source>
        <dbReference type="Proteomes" id="UP001286456"/>
    </source>
</evidence>
<evidence type="ECO:0000256" key="2">
    <source>
        <dbReference type="ARBA" id="ARBA00023015"/>
    </source>
</evidence>
<dbReference type="Pfam" id="PF00172">
    <property type="entry name" value="Zn_clus"/>
    <property type="match status" value="1"/>
</dbReference>
<dbReference type="PANTHER" id="PTHR47540:SF2">
    <property type="entry name" value="ZN(II)2CYS6 TRANSCRIPTION FACTOR (EUROFUNG)"/>
    <property type="match status" value="1"/>
</dbReference>
<keyword evidence="5" id="KW-0539">Nucleus</keyword>
<evidence type="ECO:0000259" key="8">
    <source>
        <dbReference type="PROSITE" id="PS50048"/>
    </source>
</evidence>
<evidence type="ECO:0000256" key="1">
    <source>
        <dbReference type="ARBA" id="ARBA00004123"/>
    </source>
</evidence>
<feature type="region of interest" description="Disordered" evidence="7">
    <location>
        <begin position="125"/>
        <end position="156"/>
    </location>
</feature>
<dbReference type="GO" id="GO:0005634">
    <property type="term" value="C:nucleus"/>
    <property type="evidence" value="ECO:0007669"/>
    <property type="project" value="UniProtKB-SubCell"/>
</dbReference>
<comment type="subcellular location">
    <subcellularLocation>
        <location evidence="1">Nucleus</location>
    </subcellularLocation>
</comment>
<gene>
    <name evidence="9" type="ORF">B0T19DRAFT_107470</name>
</gene>
<evidence type="ECO:0000256" key="7">
    <source>
        <dbReference type="SAM" id="MobiDB-lite"/>
    </source>
</evidence>
<feature type="domain" description="Zn(2)-C6 fungal-type" evidence="8">
    <location>
        <begin position="16"/>
        <end position="46"/>
    </location>
</feature>
<dbReference type="InterPro" id="IPR001138">
    <property type="entry name" value="Zn2Cys6_DnaBD"/>
</dbReference>
<keyword evidence="2" id="KW-0805">Transcription regulation</keyword>
<keyword evidence="6" id="KW-0175">Coiled coil</keyword>
<dbReference type="AlphaFoldDB" id="A0AAE0MI62"/>
<evidence type="ECO:0000256" key="3">
    <source>
        <dbReference type="ARBA" id="ARBA00023125"/>
    </source>
</evidence>
<dbReference type="CDD" id="cd00067">
    <property type="entry name" value="GAL4"/>
    <property type="match status" value="1"/>
</dbReference>
<dbReference type="InterPro" id="IPR036864">
    <property type="entry name" value="Zn2-C6_fun-type_DNA-bd_sf"/>
</dbReference>
<evidence type="ECO:0000256" key="6">
    <source>
        <dbReference type="SAM" id="Coils"/>
    </source>
</evidence>
<proteinExistence type="predicted"/>
<dbReference type="GO" id="GO:0043565">
    <property type="term" value="F:sequence-specific DNA binding"/>
    <property type="evidence" value="ECO:0007669"/>
    <property type="project" value="TreeGrafter"/>
</dbReference>
<dbReference type="PANTHER" id="PTHR47540">
    <property type="entry name" value="THIAMINE REPRESSIBLE GENES REGULATORY PROTEIN THI5"/>
    <property type="match status" value="1"/>
</dbReference>
<dbReference type="Proteomes" id="UP001286456">
    <property type="component" value="Unassembled WGS sequence"/>
</dbReference>